<feature type="domain" description="Aminoglycoside phosphotransferase" evidence="1">
    <location>
        <begin position="30"/>
        <end position="275"/>
    </location>
</feature>
<comment type="caution">
    <text evidence="2">The sequence shown here is derived from an EMBL/GenBank/DDBJ whole genome shotgun (WGS) entry which is preliminary data.</text>
</comment>
<sequence>MGHRISFDLDAAAADAIVRGLPGSPTLAGVTPLTGGGSELFRLELQDASPVVLKVYPDAPKWGPRKEVLVAGWMDGALDVPTPRLVRFDESRTLLPLVYAVFTWTAGSDLRSYFSAPDLEDAYRQMGALLRRVHRVPMPAYGYILDEGVSDPKPTNAIYMAGAIEGALRKFRSLGGDVGLARELEQILQGGMDLMAESAGPVLCHDDFHPGNLLFVREEAGRLRLSGLIDFGNARAGDALMDLAKALFCSKHEDPRSSVPLMEGYGPIDHSDPDRALWLYTLFHRVTMWNWLTALGADPGSPTGPGGLLRDLHEMARAS</sequence>
<dbReference type="PANTHER" id="PTHR21310:SF15">
    <property type="entry name" value="AMINOGLYCOSIDE PHOSPHOTRANSFERASE DOMAIN-CONTAINING PROTEIN"/>
    <property type="match status" value="1"/>
</dbReference>
<accession>A0ABW4MWQ0</accession>
<evidence type="ECO:0000313" key="2">
    <source>
        <dbReference type="EMBL" id="MFD1782134.1"/>
    </source>
</evidence>
<dbReference type="RefSeq" id="WP_377281038.1">
    <property type="nucleotide sequence ID" value="NZ_JBHRSI010000003.1"/>
</dbReference>
<reference evidence="3" key="1">
    <citation type="journal article" date="2019" name="Int. J. Syst. Evol. Microbiol.">
        <title>The Global Catalogue of Microorganisms (GCM) 10K type strain sequencing project: providing services to taxonomists for standard genome sequencing and annotation.</title>
        <authorList>
            <consortium name="The Broad Institute Genomics Platform"/>
            <consortium name="The Broad Institute Genome Sequencing Center for Infectious Disease"/>
            <person name="Wu L."/>
            <person name="Ma J."/>
        </authorList>
    </citation>
    <scope>NUCLEOTIDE SEQUENCE [LARGE SCALE GENOMIC DNA]</scope>
    <source>
        <strain evidence="3">DFY28</strain>
    </source>
</reference>
<protein>
    <submittedName>
        <fullName evidence="2">Phosphotransferase family protein</fullName>
    </submittedName>
</protein>
<dbReference type="Gene3D" id="3.90.1200.10">
    <property type="match status" value="1"/>
</dbReference>
<organism evidence="2 3">
    <name type="scientific">Phenylobacterium terrae</name>
    <dbReference type="NCBI Taxonomy" id="2665495"/>
    <lineage>
        <taxon>Bacteria</taxon>
        <taxon>Pseudomonadati</taxon>
        <taxon>Pseudomonadota</taxon>
        <taxon>Alphaproteobacteria</taxon>
        <taxon>Caulobacterales</taxon>
        <taxon>Caulobacteraceae</taxon>
        <taxon>Phenylobacterium</taxon>
    </lineage>
</organism>
<keyword evidence="3" id="KW-1185">Reference proteome</keyword>
<proteinExistence type="predicted"/>
<dbReference type="InterPro" id="IPR051678">
    <property type="entry name" value="AGP_Transferase"/>
</dbReference>
<dbReference type="Proteomes" id="UP001597237">
    <property type="component" value="Unassembled WGS sequence"/>
</dbReference>
<gene>
    <name evidence="2" type="ORF">ACFSC0_01915</name>
</gene>
<evidence type="ECO:0000313" key="3">
    <source>
        <dbReference type="Proteomes" id="UP001597237"/>
    </source>
</evidence>
<dbReference type="PANTHER" id="PTHR21310">
    <property type="entry name" value="AMINOGLYCOSIDE PHOSPHOTRANSFERASE-RELATED-RELATED"/>
    <property type="match status" value="1"/>
</dbReference>
<dbReference type="InterPro" id="IPR011009">
    <property type="entry name" value="Kinase-like_dom_sf"/>
</dbReference>
<dbReference type="EMBL" id="JBHUEY010000001">
    <property type="protein sequence ID" value="MFD1782134.1"/>
    <property type="molecule type" value="Genomic_DNA"/>
</dbReference>
<name>A0ABW4MWQ0_9CAUL</name>
<dbReference type="SUPFAM" id="SSF56112">
    <property type="entry name" value="Protein kinase-like (PK-like)"/>
    <property type="match status" value="1"/>
</dbReference>
<evidence type="ECO:0000259" key="1">
    <source>
        <dbReference type="Pfam" id="PF01636"/>
    </source>
</evidence>
<dbReference type="Pfam" id="PF01636">
    <property type="entry name" value="APH"/>
    <property type="match status" value="1"/>
</dbReference>
<dbReference type="InterPro" id="IPR002575">
    <property type="entry name" value="Aminoglycoside_PTrfase"/>
</dbReference>